<evidence type="ECO:0000256" key="1">
    <source>
        <dbReference type="SAM" id="MobiDB-lite"/>
    </source>
</evidence>
<evidence type="ECO:0000313" key="3">
    <source>
        <dbReference type="Proteomes" id="UP000289738"/>
    </source>
</evidence>
<comment type="caution">
    <text evidence="2">The sequence shown here is derived from an EMBL/GenBank/DDBJ whole genome shotgun (WGS) entry which is preliminary data.</text>
</comment>
<feature type="region of interest" description="Disordered" evidence="1">
    <location>
        <begin position="89"/>
        <end position="120"/>
    </location>
</feature>
<gene>
    <name evidence="2" type="ORF">Ahy_A07g032765</name>
</gene>
<reference evidence="2 3" key="1">
    <citation type="submission" date="2019-01" db="EMBL/GenBank/DDBJ databases">
        <title>Sequencing of cultivated peanut Arachis hypogaea provides insights into genome evolution and oil improvement.</title>
        <authorList>
            <person name="Chen X."/>
        </authorList>
    </citation>
    <scope>NUCLEOTIDE SEQUENCE [LARGE SCALE GENOMIC DNA]</scope>
    <source>
        <strain evidence="3">cv. Fuhuasheng</strain>
        <tissue evidence="2">Leaves</tissue>
    </source>
</reference>
<dbReference type="Proteomes" id="UP000289738">
    <property type="component" value="Chromosome A07"/>
</dbReference>
<evidence type="ECO:0008006" key="4">
    <source>
        <dbReference type="Google" id="ProtNLM"/>
    </source>
</evidence>
<name>A0A445C7R5_ARAHY</name>
<feature type="compositionally biased region" description="Basic residues" evidence="1">
    <location>
        <begin position="19"/>
        <end position="28"/>
    </location>
</feature>
<dbReference type="AlphaFoldDB" id="A0A445C7R5"/>
<feature type="region of interest" description="Disordered" evidence="1">
    <location>
        <begin position="1"/>
        <end position="46"/>
    </location>
</feature>
<sequence>MESYRKTYAFHSPSPIKPKPGRPTKNRRKDKDEGGSGSKTRMKRKYNPIRFMFCGEVGHNKRTCKLKKQADAEEEARLMQLQLALTEPNTDAPNELPTDAAHATPDNPVPLSVSPPPQRSNAASYIAKVRGRPPKLQVFKGKGKRVVSPQPAPTTATIPISAGTIKGSSAATTKKLASLMTFVPTPGFKRPRKKDNTI</sequence>
<proteinExistence type="predicted"/>
<keyword evidence="3" id="KW-1185">Reference proteome</keyword>
<organism evidence="2 3">
    <name type="scientific">Arachis hypogaea</name>
    <name type="common">Peanut</name>
    <dbReference type="NCBI Taxonomy" id="3818"/>
    <lineage>
        <taxon>Eukaryota</taxon>
        <taxon>Viridiplantae</taxon>
        <taxon>Streptophyta</taxon>
        <taxon>Embryophyta</taxon>
        <taxon>Tracheophyta</taxon>
        <taxon>Spermatophyta</taxon>
        <taxon>Magnoliopsida</taxon>
        <taxon>eudicotyledons</taxon>
        <taxon>Gunneridae</taxon>
        <taxon>Pentapetalae</taxon>
        <taxon>rosids</taxon>
        <taxon>fabids</taxon>
        <taxon>Fabales</taxon>
        <taxon>Fabaceae</taxon>
        <taxon>Papilionoideae</taxon>
        <taxon>50 kb inversion clade</taxon>
        <taxon>dalbergioids sensu lato</taxon>
        <taxon>Dalbergieae</taxon>
        <taxon>Pterocarpus clade</taxon>
        <taxon>Arachis</taxon>
    </lineage>
</organism>
<evidence type="ECO:0000313" key="2">
    <source>
        <dbReference type="EMBL" id="RYR46901.1"/>
    </source>
</evidence>
<dbReference type="EMBL" id="SDMP01000007">
    <property type="protein sequence ID" value="RYR46901.1"/>
    <property type="molecule type" value="Genomic_DNA"/>
</dbReference>
<accession>A0A445C7R5</accession>
<protein>
    <recommendedName>
        <fullName evidence="4">CCHC-type domain-containing protein</fullName>
    </recommendedName>
</protein>